<evidence type="ECO:0000313" key="2">
    <source>
        <dbReference type="Proteomes" id="UP000241769"/>
    </source>
</evidence>
<proteinExistence type="predicted"/>
<reference evidence="1 2" key="1">
    <citation type="journal article" date="2018" name="Genome Biol. Evol.">
        <title>Multiple Roots of Fruiting Body Formation in Amoebozoa.</title>
        <authorList>
            <person name="Hillmann F."/>
            <person name="Forbes G."/>
            <person name="Novohradska S."/>
            <person name="Ferling I."/>
            <person name="Riege K."/>
            <person name="Groth M."/>
            <person name="Westermann M."/>
            <person name="Marz M."/>
            <person name="Spaller T."/>
            <person name="Winckler T."/>
            <person name="Schaap P."/>
            <person name="Glockner G."/>
        </authorList>
    </citation>
    <scope>NUCLEOTIDE SEQUENCE [LARGE SCALE GENOMIC DNA]</scope>
    <source>
        <strain evidence="1 2">Jena</strain>
    </source>
</reference>
<dbReference type="AlphaFoldDB" id="A0A2P6MRQ8"/>
<dbReference type="EMBL" id="MDYQ01000464">
    <property type="protein sequence ID" value="PRP74388.1"/>
    <property type="molecule type" value="Genomic_DNA"/>
</dbReference>
<keyword evidence="2" id="KW-1185">Reference proteome</keyword>
<accession>A0A2P6MRQ8</accession>
<dbReference type="InParanoid" id="A0A2P6MRQ8"/>
<sequence>MDDFKSGDFLTFEEKNRREFVERTKLTGNHRATIIEPHRDINGFAIVGDANTVMGDRTGIHRVVAFASRRSIDVKAMGWNQKSTSVMMSHLVTERILVEKWKEKHEDIVRRQEGL</sequence>
<gene>
    <name evidence="1" type="ORF">PROFUN_10286</name>
</gene>
<evidence type="ECO:0000313" key="1">
    <source>
        <dbReference type="EMBL" id="PRP74388.1"/>
    </source>
</evidence>
<protein>
    <submittedName>
        <fullName evidence="1">Uncharacterized protein</fullName>
    </submittedName>
</protein>
<dbReference type="Proteomes" id="UP000241769">
    <property type="component" value="Unassembled WGS sequence"/>
</dbReference>
<comment type="caution">
    <text evidence="1">The sequence shown here is derived from an EMBL/GenBank/DDBJ whole genome shotgun (WGS) entry which is preliminary data.</text>
</comment>
<organism evidence="1 2">
    <name type="scientific">Planoprotostelium fungivorum</name>
    <dbReference type="NCBI Taxonomy" id="1890364"/>
    <lineage>
        <taxon>Eukaryota</taxon>
        <taxon>Amoebozoa</taxon>
        <taxon>Evosea</taxon>
        <taxon>Variosea</taxon>
        <taxon>Cavosteliida</taxon>
        <taxon>Cavosteliaceae</taxon>
        <taxon>Planoprotostelium</taxon>
    </lineage>
</organism>
<name>A0A2P6MRQ8_9EUKA</name>